<dbReference type="OrthoDB" id="9812123at2"/>
<evidence type="ECO:0000256" key="13">
    <source>
        <dbReference type="ARBA" id="ARBA00023152"/>
    </source>
</evidence>
<evidence type="ECO:0000259" key="17">
    <source>
        <dbReference type="Pfam" id="PF00224"/>
    </source>
</evidence>
<dbReference type="UniPathway" id="UPA00109">
    <property type="reaction ID" value="UER00188"/>
</dbReference>
<dbReference type="Proteomes" id="UP000237684">
    <property type="component" value="Unassembled WGS sequence"/>
</dbReference>
<dbReference type="SUPFAM" id="SSF52935">
    <property type="entry name" value="PK C-terminal domain-like"/>
    <property type="match status" value="1"/>
</dbReference>
<evidence type="ECO:0000256" key="3">
    <source>
        <dbReference type="ARBA" id="ARBA00004997"/>
    </source>
</evidence>
<evidence type="ECO:0000256" key="14">
    <source>
        <dbReference type="ARBA" id="ARBA00023317"/>
    </source>
</evidence>
<gene>
    <name evidence="19" type="ORF">B1R32_103229</name>
</gene>
<dbReference type="EC" id="2.7.1.40" evidence="5 15"/>
<dbReference type="FunCoup" id="A0A2S8SW01">
    <property type="interactions" value="346"/>
</dbReference>
<dbReference type="NCBIfam" id="TIGR01064">
    <property type="entry name" value="pyruv_kin"/>
    <property type="match status" value="1"/>
</dbReference>
<dbReference type="PANTHER" id="PTHR11817">
    <property type="entry name" value="PYRUVATE KINASE"/>
    <property type="match status" value="1"/>
</dbReference>
<dbReference type="EMBL" id="NIGF01000003">
    <property type="protein sequence ID" value="PQV64959.1"/>
    <property type="molecule type" value="Genomic_DNA"/>
</dbReference>
<keyword evidence="20" id="KW-1185">Reference proteome</keyword>
<dbReference type="PROSITE" id="PS00110">
    <property type="entry name" value="PYRUVATE_KINASE"/>
    <property type="match status" value="1"/>
</dbReference>
<dbReference type="GO" id="GO:0000287">
    <property type="term" value="F:magnesium ion binding"/>
    <property type="evidence" value="ECO:0007669"/>
    <property type="project" value="UniProtKB-UniRule"/>
</dbReference>
<evidence type="ECO:0000256" key="11">
    <source>
        <dbReference type="ARBA" id="ARBA00022840"/>
    </source>
</evidence>
<evidence type="ECO:0000256" key="9">
    <source>
        <dbReference type="ARBA" id="ARBA00022741"/>
    </source>
</evidence>
<comment type="similarity">
    <text evidence="4 16">Belongs to the pyruvate kinase family.</text>
</comment>
<keyword evidence="8" id="KW-0479">Metal-binding</keyword>
<dbReference type="NCBIfam" id="NF004491">
    <property type="entry name" value="PRK05826.1"/>
    <property type="match status" value="1"/>
</dbReference>
<keyword evidence="12 16" id="KW-0460">Magnesium</keyword>
<sequence length="479" mass="51367">MNIERRAKIIATIGPASQSPALMRALLQSGMDVARFNFSHGGPLVHAAHIQTLRDVARDLESPLAILQDLQGPKIRTGGLTAGAVELIAGNSFTITTRPVGGDEHEVSTTYQALPRDCRRGDSILLDDGNLSLRVESTNETDVQCVVVDGGILKTNKGINLPGVDVSAPALSSKDKHDVEWAISQKLDYVALSFVRRVEDVLELRKIVEGSMSSIKIISKLEKPEAIDNLDEIIAVSDGVMVARGDLGVEMQTEDVPLLQKQIIKRANEMGKIVITATQMLESMTTNPRPTRAEASDVANAILDGTDAVMLSGETANGAHPIEAVKVMSRIVAKMENSTEDGLGGPHHFTYEKDDFASAICQAAAYAAGHMGAKAIACFTEYGGTARKLAKFRPPAPVIAFTPHDFVVRQLNLAWGVRGQVISPSQSTDEMIEKADVEMLKSGLVVKGDKIVVVLGAPVALCGSTNLMKLHRIGENDVR</sequence>
<comment type="pathway">
    <text evidence="3 16">Carbohydrate degradation; glycolysis; pyruvate from D-glyceraldehyde 3-phosphate: step 5/5.</text>
</comment>
<evidence type="ECO:0000256" key="5">
    <source>
        <dbReference type="ARBA" id="ARBA00012142"/>
    </source>
</evidence>
<dbReference type="InterPro" id="IPR001697">
    <property type="entry name" value="Pyr_Knase"/>
</dbReference>
<comment type="caution">
    <text evidence="19">The sequence shown here is derived from an EMBL/GenBank/DDBJ whole genome shotgun (WGS) entry which is preliminary data.</text>
</comment>
<evidence type="ECO:0000256" key="15">
    <source>
        <dbReference type="NCBIfam" id="TIGR01064"/>
    </source>
</evidence>
<keyword evidence="13 16" id="KW-0324">Glycolysis</keyword>
<dbReference type="InterPro" id="IPR018209">
    <property type="entry name" value="Pyrv_Knase_AS"/>
</dbReference>
<dbReference type="Pfam" id="PF02887">
    <property type="entry name" value="PK_C"/>
    <property type="match status" value="1"/>
</dbReference>
<dbReference type="NCBIfam" id="NF004978">
    <property type="entry name" value="PRK06354.1"/>
    <property type="match status" value="1"/>
</dbReference>
<evidence type="ECO:0000313" key="20">
    <source>
        <dbReference type="Proteomes" id="UP000237684"/>
    </source>
</evidence>
<dbReference type="InterPro" id="IPR015795">
    <property type="entry name" value="Pyrv_Knase_C"/>
</dbReference>
<dbReference type="SUPFAM" id="SSF51621">
    <property type="entry name" value="Phosphoenolpyruvate/pyruvate domain"/>
    <property type="match status" value="1"/>
</dbReference>
<accession>A0A2S8SW01</accession>
<evidence type="ECO:0000256" key="12">
    <source>
        <dbReference type="ARBA" id="ARBA00022842"/>
    </source>
</evidence>
<dbReference type="InParanoid" id="A0A2S8SW01"/>
<dbReference type="InterPro" id="IPR040442">
    <property type="entry name" value="Pyrv_kinase-like_dom_sf"/>
</dbReference>
<dbReference type="GO" id="GO:0005524">
    <property type="term" value="F:ATP binding"/>
    <property type="evidence" value="ECO:0007669"/>
    <property type="project" value="UniProtKB-KW"/>
</dbReference>
<keyword evidence="14 19" id="KW-0670">Pyruvate</keyword>
<evidence type="ECO:0000256" key="1">
    <source>
        <dbReference type="ARBA" id="ARBA00001946"/>
    </source>
</evidence>
<dbReference type="SUPFAM" id="SSF50800">
    <property type="entry name" value="PK beta-barrel domain-like"/>
    <property type="match status" value="1"/>
</dbReference>
<dbReference type="AlphaFoldDB" id="A0A2S8SW01"/>
<dbReference type="InterPro" id="IPR036918">
    <property type="entry name" value="Pyrv_Knase_C_sf"/>
</dbReference>
<dbReference type="FunFam" id="3.20.20.60:FF:000025">
    <property type="entry name" value="Pyruvate kinase"/>
    <property type="match status" value="1"/>
</dbReference>
<dbReference type="InterPro" id="IPR015813">
    <property type="entry name" value="Pyrv/PenolPyrv_kinase-like_dom"/>
</dbReference>
<evidence type="ECO:0000313" key="19">
    <source>
        <dbReference type="EMBL" id="PQV64959.1"/>
    </source>
</evidence>
<organism evidence="19 20">
    <name type="scientific">Abditibacterium utsteinense</name>
    <dbReference type="NCBI Taxonomy" id="1960156"/>
    <lineage>
        <taxon>Bacteria</taxon>
        <taxon>Pseudomonadati</taxon>
        <taxon>Abditibacteriota</taxon>
        <taxon>Abditibacteriia</taxon>
        <taxon>Abditibacteriales</taxon>
        <taxon>Abditibacteriaceae</taxon>
        <taxon>Abditibacterium</taxon>
    </lineage>
</organism>
<dbReference type="GO" id="GO:0004743">
    <property type="term" value="F:pyruvate kinase activity"/>
    <property type="evidence" value="ECO:0007669"/>
    <property type="project" value="UniProtKB-UniRule"/>
</dbReference>
<dbReference type="InterPro" id="IPR015806">
    <property type="entry name" value="Pyrv_Knase_insert_dom_sf"/>
</dbReference>
<comment type="cofactor">
    <cofactor evidence="1">
        <name>Mg(2+)</name>
        <dbReference type="ChEBI" id="CHEBI:18420"/>
    </cofactor>
</comment>
<dbReference type="Gene3D" id="3.20.20.60">
    <property type="entry name" value="Phosphoenolpyruvate-binding domains"/>
    <property type="match status" value="1"/>
</dbReference>
<evidence type="ECO:0000256" key="6">
    <source>
        <dbReference type="ARBA" id="ARBA00018587"/>
    </source>
</evidence>
<keyword evidence="9" id="KW-0547">Nucleotide-binding</keyword>
<keyword evidence="7 16" id="KW-0808">Transferase</keyword>
<dbReference type="RefSeq" id="WP_105482826.1">
    <property type="nucleotide sequence ID" value="NZ_NIGF01000003.1"/>
</dbReference>
<dbReference type="Pfam" id="PF00224">
    <property type="entry name" value="PK"/>
    <property type="match status" value="1"/>
</dbReference>
<dbReference type="FunFam" id="2.40.33.10:FF:000001">
    <property type="entry name" value="Pyruvate kinase"/>
    <property type="match status" value="1"/>
</dbReference>
<dbReference type="GO" id="GO:0016301">
    <property type="term" value="F:kinase activity"/>
    <property type="evidence" value="ECO:0007669"/>
    <property type="project" value="UniProtKB-KW"/>
</dbReference>
<dbReference type="PRINTS" id="PR01050">
    <property type="entry name" value="PYRUVTKNASE"/>
</dbReference>
<dbReference type="Gene3D" id="2.40.33.10">
    <property type="entry name" value="PK beta-barrel domain-like"/>
    <property type="match status" value="1"/>
</dbReference>
<comment type="cofactor">
    <cofactor evidence="2">
        <name>K(+)</name>
        <dbReference type="ChEBI" id="CHEBI:29103"/>
    </cofactor>
</comment>
<reference evidence="19 20" key="1">
    <citation type="journal article" date="2018" name="Syst. Appl. Microbiol.">
        <title>Abditibacterium utsteinense sp. nov., the first cultivated member of candidate phylum FBP, isolated from ice-free Antarctic soil samples.</title>
        <authorList>
            <person name="Tahon G."/>
            <person name="Tytgat B."/>
            <person name="Lebbe L."/>
            <person name="Carlier A."/>
            <person name="Willems A."/>
        </authorList>
    </citation>
    <scope>NUCLEOTIDE SEQUENCE [LARGE SCALE GENOMIC DNA]</scope>
    <source>
        <strain evidence="19 20">LMG 29911</strain>
    </source>
</reference>
<feature type="domain" description="Pyruvate kinase barrel" evidence="17">
    <location>
        <begin position="5"/>
        <end position="325"/>
    </location>
</feature>
<feature type="domain" description="Pyruvate kinase C-terminal" evidence="18">
    <location>
        <begin position="359"/>
        <end position="471"/>
    </location>
</feature>
<keyword evidence="10 16" id="KW-0418">Kinase</keyword>
<evidence type="ECO:0000256" key="7">
    <source>
        <dbReference type="ARBA" id="ARBA00022679"/>
    </source>
</evidence>
<evidence type="ECO:0000256" key="2">
    <source>
        <dbReference type="ARBA" id="ARBA00001958"/>
    </source>
</evidence>
<evidence type="ECO:0000256" key="10">
    <source>
        <dbReference type="ARBA" id="ARBA00022777"/>
    </source>
</evidence>
<evidence type="ECO:0000259" key="18">
    <source>
        <dbReference type="Pfam" id="PF02887"/>
    </source>
</evidence>
<name>A0A2S8SW01_9BACT</name>
<proteinExistence type="inferred from homology"/>
<evidence type="ECO:0000256" key="16">
    <source>
        <dbReference type="RuleBase" id="RU000504"/>
    </source>
</evidence>
<protein>
    <recommendedName>
        <fullName evidence="6 15">Pyruvate kinase</fullName>
        <ecNumber evidence="5 15">2.7.1.40</ecNumber>
    </recommendedName>
</protein>
<evidence type="ECO:0000256" key="4">
    <source>
        <dbReference type="ARBA" id="ARBA00008663"/>
    </source>
</evidence>
<keyword evidence="11" id="KW-0067">ATP-binding</keyword>
<comment type="catalytic activity">
    <reaction evidence="16">
        <text>pyruvate + ATP = phosphoenolpyruvate + ADP + H(+)</text>
        <dbReference type="Rhea" id="RHEA:18157"/>
        <dbReference type="ChEBI" id="CHEBI:15361"/>
        <dbReference type="ChEBI" id="CHEBI:15378"/>
        <dbReference type="ChEBI" id="CHEBI:30616"/>
        <dbReference type="ChEBI" id="CHEBI:58702"/>
        <dbReference type="ChEBI" id="CHEBI:456216"/>
        <dbReference type="EC" id="2.7.1.40"/>
    </reaction>
</comment>
<dbReference type="InterPro" id="IPR011037">
    <property type="entry name" value="Pyrv_Knase-like_insert_dom_sf"/>
</dbReference>
<dbReference type="Gene3D" id="3.40.1380.20">
    <property type="entry name" value="Pyruvate kinase, C-terminal domain"/>
    <property type="match status" value="1"/>
</dbReference>
<dbReference type="GO" id="GO:0030955">
    <property type="term" value="F:potassium ion binding"/>
    <property type="evidence" value="ECO:0007669"/>
    <property type="project" value="UniProtKB-UniRule"/>
</dbReference>
<evidence type="ECO:0000256" key="8">
    <source>
        <dbReference type="ARBA" id="ARBA00022723"/>
    </source>
</evidence>
<dbReference type="InterPro" id="IPR015793">
    <property type="entry name" value="Pyrv_Knase_brl"/>
</dbReference>